<dbReference type="AlphaFoldDB" id="A0A4R8QXN6"/>
<comment type="caution">
    <text evidence="2">The sequence shown here is derived from an EMBL/GenBank/DDBJ whole genome shotgun (WGS) entry which is preliminary data.</text>
</comment>
<protein>
    <submittedName>
        <fullName evidence="2">Uncharacterized protein</fullName>
    </submittedName>
</protein>
<evidence type="ECO:0000256" key="1">
    <source>
        <dbReference type="SAM" id="MobiDB-lite"/>
    </source>
</evidence>
<gene>
    <name evidence="2" type="ORF">CTRI78_v009563</name>
</gene>
<feature type="region of interest" description="Disordered" evidence="1">
    <location>
        <begin position="27"/>
        <end position="67"/>
    </location>
</feature>
<evidence type="ECO:0000313" key="2">
    <source>
        <dbReference type="EMBL" id="TDZ41501.1"/>
    </source>
</evidence>
<accession>A0A4R8QXN6</accession>
<evidence type="ECO:0000313" key="3">
    <source>
        <dbReference type="Proteomes" id="UP000295703"/>
    </source>
</evidence>
<sequence>MQQLETRRPSSSQSTARILAAWEFTTPSAGGADAADDGGVLRTVAGESEDDGQELDARQHGTGASASRASHHSSCWVSWDLVPRRASKQRRRPLADFCRKSALPSLPSRWLCLEASVLRDEVFHAQHRHPPICHDCWTNGRTGPWCPDGCHTRKRSVIIAGKASYKPKSTKPLCMAPESGRLVIFYQRLVSALPLCEGLDFCDSPFD</sequence>
<proteinExistence type="predicted"/>
<dbReference type="Proteomes" id="UP000295703">
    <property type="component" value="Unassembled WGS sequence"/>
</dbReference>
<dbReference type="EMBL" id="RYZW01000134">
    <property type="protein sequence ID" value="TDZ41501.1"/>
    <property type="molecule type" value="Genomic_DNA"/>
</dbReference>
<keyword evidence="3" id="KW-1185">Reference proteome</keyword>
<name>A0A4R8QXN6_COLTR</name>
<reference evidence="2 3" key="1">
    <citation type="submission" date="2018-12" db="EMBL/GenBank/DDBJ databases">
        <title>Genome sequence and assembly of Colletotrichum trifolii.</title>
        <authorList>
            <person name="Gan P."/>
            <person name="Shirasu K."/>
        </authorList>
    </citation>
    <scope>NUCLEOTIDE SEQUENCE [LARGE SCALE GENOMIC DNA]</scope>
    <source>
        <strain evidence="2 3">543-2</strain>
    </source>
</reference>
<organism evidence="2 3">
    <name type="scientific">Colletotrichum trifolii</name>
    <dbReference type="NCBI Taxonomy" id="5466"/>
    <lineage>
        <taxon>Eukaryota</taxon>
        <taxon>Fungi</taxon>
        <taxon>Dikarya</taxon>
        <taxon>Ascomycota</taxon>
        <taxon>Pezizomycotina</taxon>
        <taxon>Sordariomycetes</taxon>
        <taxon>Hypocreomycetidae</taxon>
        <taxon>Glomerellales</taxon>
        <taxon>Glomerellaceae</taxon>
        <taxon>Colletotrichum</taxon>
        <taxon>Colletotrichum orbiculare species complex</taxon>
    </lineage>
</organism>